<evidence type="ECO:0000313" key="10">
    <source>
        <dbReference type="Proteomes" id="UP000293550"/>
    </source>
</evidence>
<reference evidence="9 10" key="1">
    <citation type="submission" date="2018-10" db="EMBL/GenBank/DDBJ databases">
        <title>An updated phylogeny of the Alphaproteobacteria reveals that the parasitic Rickettsiales and Holosporales have independent origins.</title>
        <authorList>
            <person name="Munoz-Gomez S.A."/>
            <person name="Hess S."/>
            <person name="Burger G."/>
            <person name="Lang B.F."/>
            <person name="Susko E."/>
            <person name="Slamovits C.H."/>
            <person name="Roger A.J."/>
        </authorList>
    </citation>
    <scope>NUCLEOTIDE SEQUENCE [LARGE SCALE GENOMIC DNA]</scope>
    <source>
        <strain evidence="9">HOLO01</strain>
    </source>
</reference>
<name>A0A4Q7DHS7_9PROT</name>
<comment type="function">
    <text evidence="7">This is one of the proteins that bind and probably mediate the attachment of the 5S RNA into the large ribosomal subunit, where it forms part of the central protuberance.</text>
</comment>
<dbReference type="EMBL" id="SCFB01000005">
    <property type="protein sequence ID" value="RZI46262.1"/>
    <property type="molecule type" value="Genomic_DNA"/>
</dbReference>
<evidence type="ECO:0000256" key="3">
    <source>
        <dbReference type="ARBA" id="ARBA00022884"/>
    </source>
</evidence>
<evidence type="ECO:0000313" key="9">
    <source>
        <dbReference type="EMBL" id="RZI46262.1"/>
    </source>
</evidence>
<keyword evidence="10" id="KW-1185">Reference proteome</keyword>
<dbReference type="OrthoDB" id="9810939at2"/>
<dbReference type="GO" id="GO:0008097">
    <property type="term" value="F:5S rRNA binding"/>
    <property type="evidence" value="ECO:0007669"/>
    <property type="project" value="TreeGrafter"/>
</dbReference>
<evidence type="ECO:0000256" key="1">
    <source>
        <dbReference type="ARBA" id="ARBA00007116"/>
    </source>
</evidence>
<dbReference type="RefSeq" id="WP_130154013.1">
    <property type="nucleotide sequence ID" value="NZ_SCFB01000005.1"/>
</dbReference>
<dbReference type="FunFam" id="3.30.420.100:FF:000001">
    <property type="entry name" value="50S ribosomal protein L18"/>
    <property type="match status" value="1"/>
</dbReference>
<dbReference type="InterPro" id="IPR057268">
    <property type="entry name" value="Ribosomal_L18"/>
</dbReference>
<dbReference type="InterPro" id="IPR004389">
    <property type="entry name" value="Ribosomal_uL18_bac-type"/>
</dbReference>
<dbReference type="SUPFAM" id="SSF53137">
    <property type="entry name" value="Translational machinery components"/>
    <property type="match status" value="1"/>
</dbReference>
<dbReference type="InterPro" id="IPR005484">
    <property type="entry name" value="Ribosomal_uL18_bac/plant/anim"/>
</dbReference>
<dbReference type="Proteomes" id="UP000293550">
    <property type="component" value="Unassembled WGS sequence"/>
</dbReference>
<keyword evidence="4 7" id="KW-0689">Ribosomal protein</keyword>
<dbReference type="NCBIfam" id="TIGR00060">
    <property type="entry name" value="L18_bact"/>
    <property type="match status" value="1"/>
</dbReference>
<dbReference type="GO" id="GO:0006412">
    <property type="term" value="P:translation"/>
    <property type="evidence" value="ECO:0007669"/>
    <property type="project" value="UniProtKB-UniRule"/>
</dbReference>
<feature type="region of interest" description="Disordered" evidence="8">
    <location>
        <begin position="1"/>
        <end position="21"/>
    </location>
</feature>
<proteinExistence type="inferred from homology"/>
<dbReference type="GO" id="GO:0003735">
    <property type="term" value="F:structural constituent of ribosome"/>
    <property type="evidence" value="ECO:0007669"/>
    <property type="project" value="InterPro"/>
</dbReference>
<dbReference type="Pfam" id="PF00861">
    <property type="entry name" value="Ribosomal_L18p"/>
    <property type="match status" value="1"/>
</dbReference>
<organism evidence="9 10">
    <name type="scientific">Candidatus Finniella inopinata</name>
    <dbReference type="NCBI Taxonomy" id="1696036"/>
    <lineage>
        <taxon>Bacteria</taxon>
        <taxon>Pseudomonadati</taxon>
        <taxon>Pseudomonadota</taxon>
        <taxon>Alphaproteobacteria</taxon>
        <taxon>Holosporales</taxon>
        <taxon>Candidatus Paracaedibacteraceae</taxon>
        <taxon>Candidatus Finniella</taxon>
    </lineage>
</organism>
<dbReference type="HAMAP" id="MF_01337_B">
    <property type="entry name" value="Ribosomal_uL18_B"/>
    <property type="match status" value="1"/>
</dbReference>
<keyword evidence="3 7" id="KW-0694">RNA-binding</keyword>
<evidence type="ECO:0000256" key="6">
    <source>
        <dbReference type="ARBA" id="ARBA00035197"/>
    </source>
</evidence>
<dbReference type="PANTHER" id="PTHR12899:SF3">
    <property type="entry name" value="LARGE RIBOSOMAL SUBUNIT PROTEIN UL18M"/>
    <property type="match status" value="1"/>
</dbReference>
<gene>
    <name evidence="7" type="primary">rplR</name>
    <name evidence="9" type="ORF">EQU50_04830</name>
</gene>
<evidence type="ECO:0000256" key="5">
    <source>
        <dbReference type="ARBA" id="ARBA00023274"/>
    </source>
</evidence>
<evidence type="ECO:0000256" key="2">
    <source>
        <dbReference type="ARBA" id="ARBA00022730"/>
    </source>
</evidence>
<keyword evidence="2 7" id="KW-0699">rRNA-binding</keyword>
<sequence>MTTSAELRNKRKDRQRTKLKKVSPDKLRLTVHRTNKNMYAQIIDDNQSKTLACSSTLSEEAKQLKSRSNKEAATLVGKLIAQEALKKGITEVAFDRSGFLYHGRIQALAEAAREHGLKF</sequence>
<dbReference type="GO" id="GO:0022625">
    <property type="term" value="C:cytosolic large ribosomal subunit"/>
    <property type="evidence" value="ECO:0007669"/>
    <property type="project" value="TreeGrafter"/>
</dbReference>
<dbReference type="PANTHER" id="PTHR12899">
    <property type="entry name" value="39S RIBOSOMAL PROTEIN L18, MITOCHONDRIAL"/>
    <property type="match status" value="1"/>
</dbReference>
<feature type="compositionally biased region" description="Basic residues" evidence="8">
    <location>
        <begin position="9"/>
        <end position="21"/>
    </location>
</feature>
<dbReference type="AlphaFoldDB" id="A0A4Q7DHS7"/>
<evidence type="ECO:0000256" key="8">
    <source>
        <dbReference type="SAM" id="MobiDB-lite"/>
    </source>
</evidence>
<evidence type="ECO:0000256" key="7">
    <source>
        <dbReference type="HAMAP-Rule" id="MF_01337"/>
    </source>
</evidence>
<keyword evidence="5 7" id="KW-0687">Ribonucleoprotein</keyword>
<comment type="caution">
    <text evidence="9">The sequence shown here is derived from an EMBL/GenBank/DDBJ whole genome shotgun (WGS) entry which is preliminary data.</text>
</comment>
<dbReference type="Gene3D" id="3.30.420.100">
    <property type="match status" value="1"/>
</dbReference>
<dbReference type="CDD" id="cd00432">
    <property type="entry name" value="Ribosomal_L18_L5e"/>
    <property type="match status" value="1"/>
</dbReference>
<evidence type="ECO:0000256" key="4">
    <source>
        <dbReference type="ARBA" id="ARBA00022980"/>
    </source>
</evidence>
<comment type="subunit">
    <text evidence="7">Part of the 50S ribosomal subunit; part of the 5S rRNA/L5/L18/L25 subcomplex. Contacts the 5S and 23S rRNAs.</text>
</comment>
<comment type="similarity">
    <text evidence="1 7">Belongs to the universal ribosomal protein uL18 family.</text>
</comment>
<accession>A0A4Q7DHS7</accession>
<protein>
    <recommendedName>
        <fullName evidence="6 7">Large ribosomal subunit protein uL18</fullName>
    </recommendedName>
</protein>